<proteinExistence type="predicted"/>
<protein>
    <recommendedName>
        <fullName evidence="4">Secreted protein</fullName>
    </recommendedName>
</protein>
<dbReference type="EMBL" id="JAHLEM010000150">
    <property type="protein sequence ID" value="MBU3865353.1"/>
    <property type="molecule type" value="Genomic_DNA"/>
</dbReference>
<evidence type="ECO:0000313" key="3">
    <source>
        <dbReference type="Proteomes" id="UP000720508"/>
    </source>
</evidence>
<feature type="compositionally biased region" description="Low complexity" evidence="1">
    <location>
        <begin position="47"/>
        <end position="57"/>
    </location>
</feature>
<evidence type="ECO:0000313" key="2">
    <source>
        <dbReference type="EMBL" id="MBU3865353.1"/>
    </source>
</evidence>
<reference evidence="2 3" key="1">
    <citation type="submission" date="2021-06" db="EMBL/GenBank/DDBJ databases">
        <authorList>
            <person name="Pan X."/>
        </authorList>
    </citation>
    <scope>NUCLEOTIDE SEQUENCE [LARGE SCALE GENOMIC DNA]</scope>
    <source>
        <strain evidence="2 3">4503</strain>
    </source>
</reference>
<feature type="region of interest" description="Disordered" evidence="1">
    <location>
        <begin position="41"/>
        <end position="70"/>
    </location>
</feature>
<evidence type="ECO:0000256" key="1">
    <source>
        <dbReference type="SAM" id="MobiDB-lite"/>
    </source>
</evidence>
<name>A0ABS6CEL2_9ACTN</name>
<keyword evidence="3" id="KW-1185">Reference proteome</keyword>
<dbReference type="RefSeq" id="WP_216342457.1">
    <property type="nucleotide sequence ID" value="NZ_JAHLEM010000150.1"/>
</dbReference>
<accession>A0ABS6CEL2</accession>
<evidence type="ECO:0008006" key="4">
    <source>
        <dbReference type="Google" id="ProtNLM"/>
    </source>
</evidence>
<organism evidence="2 3">
    <name type="scientific">Streptomyces niphimycinicus</name>
    <dbReference type="NCBI Taxonomy" id="2842201"/>
    <lineage>
        <taxon>Bacteria</taxon>
        <taxon>Bacillati</taxon>
        <taxon>Actinomycetota</taxon>
        <taxon>Actinomycetes</taxon>
        <taxon>Kitasatosporales</taxon>
        <taxon>Streptomycetaceae</taxon>
        <taxon>Streptomyces</taxon>
    </lineage>
</organism>
<gene>
    <name evidence="2" type="ORF">KN815_15125</name>
</gene>
<sequence length="308" mass="32346">MAEAEGGKMSGSKRTIAKVAVPVVAAVTVGAVAYAGNLASTSPMHDSTSSASAADSAHASRAEVGDPGNPATWRLPIEAYLPAKADTRLIAATRDSLIDECMKAAGYDQWTPAPDLPEIGGKTLTDWRYGIHDAGLAAKRGYHPDAAEQRAYDEAQEAGAVDESGADDTTLKGCVAQADGKAPSAQPDALAQQISDDSYLESMNTPSVVDAFAKWSSCMKARGYSYAKPMDAGDDSRFSDPYNVTDEEIATAKADVSCRSTYNVEKVWFDAEVALQQTAIAKNQAALDEARKTIKSAVAKAKSVNAVQ</sequence>
<dbReference type="Proteomes" id="UP000720508">
    <property type="component" value="Unassembled WGS sequence"/>
</dbReference>
<comment type="caution">
    <text evidence="2">The sequence shown here is derived from an EMBL/GenBank/DDBJ whole genome shotgun (WGS) entry which is preliminary data.</text>
</comment>